<organism evidence="3 4">
    <name type="scientific">Comamonas testosteroni</name>
    <name type="common">Pseudomonas testosteroni</name>
    <dbReference type="NCBI Taxonomy" id="285"/>
    <lineage>
        <taxon>Bacteria</taxon>
        <taxon>Pseudomonadati</taxon>
        <taxon>Pseudomonadota</taxon>
        <taxon>Betaproteobacteria</taxon>
        <taxon>Burkholderiales</taxon>
        <taxon>Comamonadaceae</taxon>
        <taxon>Comamonas</taxon>
    </lineage>
</organism>
<evidence type="ECO:0000259" key="1">
    <source>
        <dbReference type="Pfam" id="PF17989"/>
    </source>
</evidence>
<dbReference type="EMBL" id="QURR01000029">
    <property type="protein sequence ID" value="RGE41368.1"/>
    <property type="molecule type" value="Genomic_DNA"/>
</dbReference>
<feature type="domain" description="Actin-like protein N-terminal" evidence="1">
    <location>
        <begin position="15"/>
        <end position="175"/>
    </location>
</feature>
<protein>
    <submittedName>
        <fullName evidence="3">Uncharacterized protein</fullName>
    </submittedName>
</protein>
<reference evidence="3 4" key="1">
    <citation type="submission" date="2018-08" db="EMBL/GenBank/DDBJ databases">
        <title>Comamonas testosteroni strain SWCO2.</title>
        <authorList>
            <person name="Jiang N."/>
            <person name="Zhang X.Z."/>
        </authorList>
    </citation>
    <scope>NUCLEOTIDE SEQUENCE [LARGE SCALE GENOMIC DNA]</scope>
    <source>
        <strain evidence="3 4">SWCO2</strain>
    </source>
</reference>
<sequence length="353" mass="38982">MDKASTFVIPNAAGDIGYFSTKIASKANDKLETMAFPSQCARVMGEQIISVGMTSLSGVNVEVEGTSYFVGPDSALQTKGRESRTISENFVETPEYMALYKGALHYILRNYASQIKGMEKVAIKRLVAGLPMNTFTEKKEKLRKLMEGTHTIPTPEGKSINVEVRSVTIIPQPQGAMINSGVKMPQAEMADYYKQNLLIIDLGGGTCDWLLSNNRKFISERSSAYQKGVLACVYAICEAIKKDLKTDPLVVQRIDDALCLSKKSFKLSGREYMVADLMPHANHILNECLNQIITSVGSLNSVDKIIFTGGGGRMLYEQAMDVWPEYRQVMTIDDNPVFSIVTGMYHIGEILNA</sequence>
<accession>A0A373FB49</accession>
<dbReference type="Proteomes" id="UP000261948">
    <property type="component" value="Unassembled WGS sequence"/>
</dbReference>
<keyword evidence="4" id="KW-1185">Reference proteome</keyword>
<dbReference type="Pfam" id="PF17989">
    <property type="entry name" value="ALP_N"/>
    <property type="match status" value="1"/>
</dbReference>
<dbReference type="InterPro" id="IPR049067">
    <property type="entry name" value="MreB-like_C"/>
</dbReference>
<dbReference type="AlphaFoldDB" id="A0A373FB49"/>
<evidence type="ECO:0000313" key="3">
    <source>
        <dbReference type="EMBL" id="RGE41368.1"/>
    </source>
</evidence>
<dbReference type="InterPro" id="IPR040607">
    <property type="entry name" value="ALP_N"/>
</dbReference>
<dbReference type="SUPFAM" id="SSF53067">
    <property type="entry name" value="Actin-like ATPase domain"/>
    <property type="match status" value="2"/>
</dbReference>
<gene>
    <name evidence="3" type="ORF">DZC30_18845</name>
</gene>
<evidence type="ECO:0000259" key="2">
    <source>
        <dbReference type="Pfam" id="PF21522"/>
    </source>
</evidence>
<proteinExistence type="predicted"/>
<dbReference type="Pfam" id="PF21522">
    <property type="entry name" value="MreB-like_C"/>
    <property type="match status" value="1"/>
</dbReference>
<feature type="domain" description="Actin homologue MreB-like C-terminal" evidence="2">
    <location>
        <begin position="199"/>
        <end position="317"/>
    </location>
</feature>
<name>A0A373FB49_COMTE</name>
<dbReference type="Gene3D" id="3.30.420.40">
    <property type="match status" value="2"/>
</dbReference>
<comment type="caution">
    <text evidence="3">The sequence shown here is derived from an EMBL/GenBank/DDBJ whole genome shotgun (WGS) entry which is preliminary data.</text>
</comment>
<dbReference type="InterPro" id="IPR043129">
    <property type="entry name" value="ATPase_NBD"/>
</dbReference>
<evidence type="ECO:0000313" key="4">
    <source>
        <dbReference type="Proteomes" id="UP000261948"/>
    </source>
</evidence>
<dbReference type="OrthoDB" id="143284at2"/>